<proteinExistence type="predicted"/>
<dbReference type="AlphaFoldDB" id="A0A1H8NKM8"/>
<dbReference type="Gene3D" id="2.30.42.10">
    <property type="match status" value="1"/>
</dbReference>
<feature type="domain" description="Peptidase S55" evidence="3">
    <location>
        <begin position="187"/>
        <end position="426"/>
    </location>
</feature>
<sequence length="426" mass="46761">MKNPPVKYICGLIILLAMACIPFVPMVKEYLAIPNEIQLYKNQVESVYTSHFNHGEIEANSTQSIIKIENDQIWPINIGETSLYYTYNGFPIKKVNVNVNDVYEVIPGGQSIGVNLDTLGVLVVGYHQVGSKEQLRSPGQEAGVEIGDTILTLGGKDINAIQDIAPIVKVAGESNKPLSVTYKRGTRVFDEEILPEYDDKTEGYRMGLYIRDSAAGIGTMTFYDPKTEKYGALGHVISDMDTREPIEIESGTIVKSTITSIEKGNSGKPGEKKATFNRQEGEIGTITKNSAYGVFGKLQFDLINELYKTPIAISKPEEVKEGPAQILTVINNEQVEAFDVEIINSVKQKNPATKGMVVKVTDKRLLEETGGIVQGMSGSPIIQNNKLIGAVTHVFVNDPTSGYGIHIEWMLDEAEINHTNTMVEAS</sequence>
<dbReference type="InterPro" id="IPR008763">
    <property type="entry name" value="Peptidase_S55"/>
</dbReference>
<dbReference type="InterPro" id="IPR014219">
    <property type="entry name" value="SpoIVB"/>
</dbReference>
<dbReference type="STRING" id="872970.SAMN04488134_10612"/>
<keyword evidence="2" id="KW-0472">Membrane</keyword>
<keyword evidence="1" id="KW-0378">Hydrolase</keyword>
<dbReference type="PROSITE" id="PS51257">
    <property type="entry name" value="PROKAR_LIPOPROTEIN"/>
    <property type="match status" value="1"/>
</dbReference>
<keyword evidence="1" id="KW-0720">Serine protease</keyword>
<evidence type="ECO:0000256" key="2">
    <source>
        <dbReference type="SAM" id="Phobius"/>
    </source>
</evidence>
<evidence type="ECO:0000259" key="3">
    <source>
        <dbReference type="PROSITE" id="PS51494"/>
    </source>
</evidence>
<keyword evidence="1" id="KW-0645">Protease</keyword>
<dbReference type="PROSITE" id="PS51494">
    <property type="entry name" value="SPOIVB"/>
    <property type="match status" value="1"/>
</dbReference>
<dbReference type="Pfam" id="PF05580">
    <property type="entry name" value="Peptidase_S55"/>
    <property type="match status" value="1"/>
</dbReference>
<gene>
    <name evidence="4" type="ORF">SAMN04488134_10612</name>
</gene>
<evidence type="ECO:0000313" key="4">
    <source>
        <dbReference type="EMBL" id="SEO30059.1"/>
    </source>
</evidence>
<dbReference type="Proteomes" id="UP000199300">
    <property type="component" value="Unassembled WGS sequence"/>
</dbReference>
<organism evidence="4 5">
    <name type="scientific">Amphibacillus marinus</name>
    <dbReference type="NCBI Taxonomy" id="872970"/>
    <lineage>
        <taxon>Bacteria</taxon>
        <taxon>Bacillati</taxon>
        <taxon>Bacillota</taxon>
        <taxon>Bacilli</taxon>
        <taxon>Bacillales</taxon>
        <taxon>Bacillaceae</taxon>
        <taxon>Amphibacillus</taxon>
    </lineage>
</organism>
<name>A0A1H8NKM8_9BACI</name>
<dbReference type="EMBL" id="FODJ01000006">
    <property type="protein sequence ID" value="SEO30059.1"/>
    <property type="molecule type" value="Genomic_DNA"/>
</dbReference>
<keyword evidence="2" id="KW-1133">Transmembrane helix</keyword>
<accession>A0A1H8NKM8</accession>
<dbReference type="InterPro" id="IPR009003">
    <property type="entry name" value="Peptidase_S1_PA"/>
</dbReference>
<dbReference type="RefSeq" id="WP_091497197.1">
    <property type="nucleotide sequence ID" value="NZ_FODJ01000006.1"/>
</dbReference>
<dbReference type="OrthoDB" id="9765242at2"/>
<evidence type="ECO:0000256" key="1">
    <source>
        <dbReference type="ARBA" id="ARBA00022825"/>
    </source>
</evidence>
<protein>
    <submittedName>
        <fullName evidence="4">Stage IV sporulation protein B</fullName>
    </submittedName>
</protein>
<dbReference type="SUPFAM" id="SSF50156">
    <property type="entry name" value="PDZ domain-like"/>
    <property type="match status" value="1"/>
</dbReference>
<evidence type="ECO:0000313" key="5">
    <source>
        <dbReference type="Proteomes" id="UP000199300"/>
    </source>
</evidence>
<dbReference type="InterPro" id="IPR036034">
    <property type="entry name" value="PDZ_sf"/>
</dbReference>
<dbReference type="NCBIfam" id="TIGR02860">
    <property type="entry name" value="spore_IV_B"/>
    <property type="match status" value="1"/>
</dbReference>
<dbReference type="GO" id="GO:0008236">
    <property type="term" value="F:serine-type peptidase activity"/>
    <property type="evidence" value="ECO:0007669"/>
    <property type="project" value="UniProtKB-KW"/>
</dbReference>
<feature type="transmembrane region" description="Helical" evidence="2">
    <location>
        <begin position="6"/>
        <end position="24"/>
    </location>
</feature>
<dbReference type="SUPFAM" id="SSF50494">
    <property type="entry name" value="Trypsin-like serine proteases"/>
    <property type="match status" value="1"/>
</dbReference>
<keyword evidence="5" id="KW-1185">Reference proteome</keyword>
<keyword evidence="2" id="KW-0812">Transmembrane</keyword>
<reference evidence="4 5" key="1">
    <citation type="submission" date="2016-10" db="EMBL/GenBank/DDBJ databases">
        <authorList>
            <person name="de Groot N.N."/>
        </authorList>
    </citation>
    <scope>NUCLEOTIDE SEQUENCE [LARGE SCALE GENOMIC DNA]</scope>
    <source>
        <strain evidence="4 5">CGMCC 1.10434</strain>
    </source>
</reference>